<feature type="non-terminal residue" evidence="2">
    <location>
        <position position="1"/>
    </location>
</feature>
<protein>
    <submittedName>
        <fullName evidence="2">Uncharacterized protein</fullName>
    </submittedName>
</protein>
<organism evidence="2 3">
    <name type="scientific">Haematococcus lacustris</name>
    <name type="common">Green alga</name>
    <name type="synonym">Haematococcus pluvialis</name>
    <dbReference type="NCBI Taxonomy" id="44745"/>
    <lineage>
        <taxon>Eukaryota</taxon>
        <taxon>Viridiplantae</taxon>
        <taxon>Chlorophyta</taxon>
        <taxon>core chlorophytes</taxon>
        <taxon>Chlorophyceae</taxon>
        <taxon>CS clade</taxon>
        <taxon>Chlamydomonadales</taxon>
        <taxon>Haematococcaceae</taxon>
        <taxon>Haematococcus</taxon>
    </lineage>
</organism>
<accession>A0A6A0AFH4</accession>
<evidence type="ECO:0000313" key="3">
    <source>
        <dbReference type="Proteomes" id="UP000485058"/>
    </source>
</evidence>
<keyword evidence="1" id="KW-1133">Transmembrane helix</keyword>
<gene>
    <name evidence="2" type="ORF">HaLaN_30731</name>
</gene>
<evidence type="ECO:0000313" key="2">
    <source>
        <dbReference type="EMBL" id="GFH31649.1"/>
    </source>
</evidence>
<keyword evidence="1" id="KW-0472">Membrane</keyword>
<keyword evidence="1" id="KW-0812">Transmembrane</keyword>
<comment type="caution">
    <text evidence="2">The sequence shown here is derived from an EMBL/GenBank/DDBJ whole genome shotgun (WGS) entry which is preliminary data.</text>
</comment>
<dbReference type="EMBL" id="BLLF01005799">
    <property type="protein sequence ID" value="GFH31649.1"/>
    <property type="molecule type" value="Genomic_DNA"/>
</dbReference>
<feature type="transmembrane region" description="Helical" evidence="1">
    <location>
        <begin position="50"/>
        <end position="70"/>
    </location>
</feature>
<evidence type="ECO:0000256" key="1">
    <source>
        <dbReference type="SAM" id="Phobius"/>
    </source>
</evidence>
<sequence length="101" mass="10649">LARVRSSAYMKRVTCVPCTLTASTGPKSKQSGLRGQPCLTPWSGVTGRDGAAFIALFILVLLLFGSFSCLPGYGEKLSAHVIIHVLHIAKGDALDGSSPLY</sequence>
<dbReference type="AlphaFoldDB" id="A0A6A0AFH4"/>
<reference evidence="2 3" key="1">
    <citation type="submission" date="2020-02" db="EMBL/GenBank/DDBJ databases">
        <title>Draft genome sequence of Haematococcus lacustris strain NIES-144.</title>
        <authorList>
            <person name="Morimoto D."/>
            <person name="Nakagawa S."/>
            <person name="Yoshida T."/>
            <person name="Sawayama S."/>
        </authorList>
    </citation>
    <scope>NUCLEOTIDE SEQUENCE [LARGE SCALE GENOMIC DNA]</scope>
    <source>
        <strain evidence="2 3">NIES-144</strain>
    </source>
</reference>
<dbReference type="Proteomes" id="UP000485058">
    <property type="component" value="Unassembled WGS sequence"/>
</dbReference>
<keyword evidence="3" id="KW-1185">Reference proteome</keyword>
<name>A0A6A0AFH4_HAELA</name>
<proteinExistence type="predicted"/>